<reference evidence="2" key="2">
    <citation type="submission" date="2020-09" db="EMBL/GenBank/DDBJ databases">
        <authorList>
            <person name="Sun Q."/>
            <person name="Zhou Y."/>
        </authorList>
    </citation>
    <scope>NUCLEOTIDE SEQUENCE</scope>
    <source>
        <strain evidence="2">CGMCC 4.7368</strain>
    </source>
</reference>
<dbReference type="PROSITE" id="PS50801">
    <property type="entry name" value="STAS"/>
    <property type="match status" value="1"/>
</dbReference>
<dbReference type="Gene3D" id="3.30.750.24">
    <property type="entry name" value="STAS domain"/>
    <property type="match status" value="1"/>
</dbReference>
<dbReference type="AlphaFoldDB" id="A0A917YRH0"/>
<keyword evidence="3" id="KW-1185">Reference proteome</keyword>
<proteinExistence type="predicted"/>
<reference evidence="2" key="1">
    <citation type="journal article" date="2014" name="Int. J. Syst. Evol. Microbiol.">
        <title>Complete genome sequence of Corynebacterium casei LMG S-19264T (=DSM 44701T), isolated from a smear-ripened cheese.</title>
        <authorList>
            <consortium name="US DOE Joint Genome Institute (JGI-PGF)"/>
            <person name="Walter F."/>
            <person name="Albersmeier A."/>
            <person name="Kalinowski J."/>
            <person name="Ruckert C."/>
        </authorList>
    </citation>
    <scope>NUCLEOTIDE SEQUENCE</scope>
    <source>
        <strain evidence="2">CGMCC 4.7368</strain>
    </source>
</reference>
<feature type="domain" description="STAS" evidence="1">
    <location>
        <begin position="30"/>
        <end position="78"/>
    </location>
</feature>
<evidence type="ECO:0000259" key="1">
    <source>
        <dbReference type="PROSITE" id="PS50801"/>
    </source>
</evidence>
<evidence type="ECO:0000313" key="3">
    <source>
        <dbReference type="Proteomes" id="UP000646523"/>
    </source>
</evidence>
<protein>
    <recommendedName>
        <fullName evidence="1">STAS domain-containing protein</fullName>
    </recommendedName>
</protein>
<evidence type="ECO:0000313" key="2">
    <source>
        <dbReference type="EMBL" id="GGO61435.1"/>
    </source>
</evidence>
<organism evidence="2 3">
    <name type="scientific">Nonomuraea cavernae</name>
    <dbReference type="NCBI Taxonomy" id="2045107"/>
    <lineage>
        <taxon>Bacteria</taxon>
        <taxon>Bacillati</taxon>
        <taxon>Actinomycetota</taxon>
        <taxon>Actinomycetes</taxon>
        <taxon>Streptosporangiales</taxon>
        <taxon>Streptosporangiaceae</taxon>
        <taxon>Nonomuraea</taxon>
    </lineage>
</organism>
<comment type="caution">
    <text evidence="2">The sequence shown here is derived from an EMBL/GenBank/DDBJ whole genome shotgun (WGS) entry which is preliminary data.</text>
</comment>
<dbReference type="RefSeq" id="WP_189122145.1">
    <property type="nucleotide sequence ID" value="NZ_BMNH01000001.1"/>
</dbReference>
<dbReference type="InterPro" id="IPR036513">
    <property type="entry name" value="STAS_dom_sf"/>
</dbReference>
<dbReference type="CDD" id="cd07043">
    <property type="entry name" value="STAS_anti-anti-sigma_factors"/>
    <property type="match status" value="1"/>
</dbReference>
<gene>
    <name evidence="2" type="ORF">GCM10012289_03660</name>
</gene>
<name>A0A917YRH0_9ACTN</name>
<dbReference type="SUPFAM" id="SSF52091">
    <property type="entry name" value="SpoIIaa-like"/>
    <property type="match status" value="1"/>
</dbReference>
<dbReference type="InterPro" id="IPR002645">
    <property type="entry name" value="STAS_dom"/>
</dbReference>
<dbReference type="Pfam" id="PF13466">
    <property type="entry name" value="STAS_2"/>
    <property type="match status" value="1"/>
</dbReference>
<accession>A0A917YRH0</accession>
<dbReference type="InterPro" id="IPR058548">
    <property type="entry name" value="MlaB-like_STAS"/>
</dbReference>
<sequence length="124" mass="13999">MSDDADVTRQLIYEDDLVRITLSGATDPPLLTLVGEIDVTNSEALRRTLTCCHRDRGQVDVDTGELAFIDLSGLRVLIMPAVPPAECWIRLHNVTAYQRRLLTLMGWYYRTHPESGDPALWAYP</sequence>
<dbReference type="Proteomes" id="UP000646523">
    <property type="component" value="Unassembled WGS sequence"/>
</dbReference>
<dbReference type="EMBL" id="BMNH01000001">
    <property type="protein sequence ID" value="GGO61435.1"/>
    <property type="molecule type" value="Genomic_DNA"/>
</dbReference>